<evidence type="ECO:0000256" key="8">
    <source>
        <dbReference type="RuleBase" id="RU367107"/>
    </source>
</evidence>
<dbReference type="InterPro" id="IPR009057">
    <property type="entry name" value="Homeodomain-like_sf"/>
</dbReference>
<dbReference type="SMART" id="SM01014">
    <property type="entry name" value="ARID"/>
    <property type="match status" value="1"/>
</dbReference>
<evidence type="ECO:0000313" key="12">
    <source>
        <dbReference type="Proteomes" id="UP000243498"/>
    </source>
</evidence>
<dbReference type="Pfam" id="PF01388">
    <property type="entry name" value="ARID"/>
    <property type="match status" value="1"/>
</dbReference>
<keyword evidence="6" id="KW-0804">Transcription</keyword>
<organism evidence="11 12">
    <name type="scientific">Metarhizium rileyi (strain RCEF 4871)</name>
    <name type="common">Nomuraea rileyi</name>
    <dbReference type="NCBI Taxonomy" id="1649241"/>
    <lineage>
        <taxon>Eukaryota</taxon>
        <taxon>Fungi</taxon>
        <taxon>Dikarya</taxon>
        <taxon>Ascomycota</taxon>
        <taxon>Pezizomycotina</taxon>
        <taxon>Sordariomycetes</taxon>
        <taxon>Hypocreomycetidae</taxon>
        <taxon>Hypocreales</taxon>
        <taxon>Clavicipitaceae</taxon>
        <taxon>Metarhizium</taxon>
    </lineage>
</organism>
<protein>
    <recommendedName>
        <fullName evidence="8">DNA-binding protein RAP1</fullName>
    </recommendedName>
</protein>
<proteinExistence type="inferred from homology"/>
<dbReference type="OMA" id="WKYITDS"/>
<dbReference type="GO" id="GO:0042162">
    <property type="term" value="F:telomeric DNA binding"/>
    <property type="evidence" value="ECO:0007669"/>
    <property type="project" value="TreeGrafter"/>
</dbReference>
<feature type="compositionally biased region" description="Polar residues" evidence="9">
    <location>
        <begin position="442"/>
        <end position="452"/>
    </location>
</feature>
<dbReference type="PROSITE" id="PS51011">
    <property type="entry name" value="ARID"/>
    <property type="match status" value="1"/>
</dbReference>
<dbReference type="InterPro" id="IPR001357">
    <property type="entry name" value="BRCT_dom"/>
</dbReference>
<dbReference type="Gene3D" id="1.10.10.60">
    <property type="entry name" value="Homeodomain-like"/>
    <property type="match status" value="1"/>
</dbReference>
<dbReference type="Gene3D" id="3.40.50.10190">
    <property type="entry name" value="BRCT domain"/>
    <property type="match status" value="1"/>
</dbReference>
<dbReference type="AlphaFoldDB" id="A0A167KG09"/>
<comment type="similarity">
    <text evidence="1 8">Belongs to the RAP1 family.</text>
</comment>
<dbReference type="SUPFAM" id="SSF46689">
    <property type="entry name" value="Homeodomain-like"/>
    <property type="match status" value="1"/>
</dbReference>
<dbReference type="InterPro" id="IPR038104">
    <property type="entry name" value="Rap1_C_sf"/>
</dbReference>
<dbReference type="GO" id="GO:0070187">
    <property type="term" value="C:shelterin complex"/>
    <property type="evidence" value="ECO:0007669"/>
    <property type="project" value="TreeGrafter"/>
</dbReference>
<evidence type="ECO:0000259" key="10">
    <source>
        <dbReference type="PROSITE" id="PS51011"/>
    </source>
</evidence>
<dbReference type="InterPro" id="IPR015010">
    <property type="entry name" value="TERF2IP_Myb"/>
</dbReference>
<feature type="compositionally biased region" description="Polar residues" evidence="9">
    <location>
        <begin position="495"/>
        <end position="512"/>
    </location>
</feature>
<feature type="compositionally biased region" description="Basic and acidic residues" evidence="9">
    <location>
        <begin position="267"/>
        <end position="278"/>
    </location>
</feature>
<dbReference type="GO" id="GO:0031848">
    <property type="term" value="P:protection from non-homologous end joining at telomere"/>
    <property type="evidence" value="ECO:0007669"/>
    <property type="project" value="TreeGrafter"/>
</dbReference>
<dbReference type="CDD" id="cd16100">
    <property type="entry name" value="ARID"/>
    <property type="match status" value="1"/>
</dbReference>
<evidence type="ECO:0000256" key="1">
    <source>
        <dbReference type="ARBA" id="ARBA00010467"/>
    </source>
</evidence>
<dbReference type="CDD" id="cd11655">
    <property type="entry name" value="rap1_myb-like"/>
    <property type="match status" value="1"/>
</dbReference>
<dbReference type="Proteomes" id="UP000243498">
    <property type="component" value="Unassembled WGS sequence"/>
</dbReference>
<dbReference type="InterPro" id="IPR021661">
    <property type="entry name" value="Rap1_C"/>
</dbReference>
<feature type="region of interest" description="Disordered" evidence="9">
    <location>
        <begin position="189"/>
        <end position="278"/>
    </location>
</feature>
<keyword evidence="11" id="KW-0238">DNA-binding</keyword>
<evidence type="ECO:0000256" key="5">
    <source>
        <dbReference type="ARBA" id="ARBA00023159"/>
    </source>
</evidence>
<feature type="compositionally biased region" description="Polar residues" evidence="9">
    <location>
        <begin position="459"/>
        <end position="468"/>
    </location>
</feature>
<evidence type="ECO:0000313" key="11">
    <source>
        <dbReference type="EMBL" id="OAA51686.1"/>
    </source>
</evidence>
<comment type="subunit">
    <text evidence="8">Homodimer.</text>
</comment>
<dbReference type="Gene3D" id="1.10.150.60">
    <property type="entry name" value="ARID DNA-binding domain"/>
    <property type="match status" value="1"/>
</dbReference>
<dbReference type="InterPro" id="IPR039595">
    <property type="entry name" value="TE2IP/Rap1"/>
</dbReference>
<feature type="compositionally biased region" description="Polar residues" evidence="9">
    <location>
        <begin position="233"/>
        <end position="266"/>
    </location>
</feature>
<feature type="compositionally biased region" description="Acidic residues" evidence="9">
    <location>
        <begin position="474"/>
        <end position="485"/>
    </location>
</feature>
<comment type="caution">
    <text evidence="11">The sequence shown here is derived from an EMBL/GenBank/DDBJ whole genome shotgun (WGS) entry which is preliminary data.</text>
</comment>
<feature type="domain" description="ARID" evidence="10">
    <location>
        <begin position="277"/>
        <end position="367"/>
    </location>
</feature>
<dbReference type="InterPro" id="IPR036420">
    <property type="entry name" value="BRCT_dom_sf"/>
</dbReference>
<dbReference type="SUPFAM" id="SSF46774">
    <property type="entry name" value="ARID-like"/>
    <property type="match status" value="1"/>
</dbReference>
<comment type="subcellular location">
    <subcellularLocation>
        <location evidence="8">Nucleus</location>
    </subcellularLocation>
    <subcellularLocation>
        <location evidence="8">Chromosome</location>
        <location evidence="8">Telomere</location>
    </subcellularLocation>
</comment>
<dbReference type="Pfam" id="PF11626">
    <property type="entry name" value="Rap1_C"/>
    <property type="match status" value="1"/>
</dbReference>
<sequence>MSGAVTYDGVKTATGGTIFKDMVFWVAQRVPIRNDIVNHIKNNGGKVVPLEKDAHILIADHARKDAHPDSYSWKYITDSVEHGCAQLTDRYRIFGHPETGKDRVGASAPVKKTRTPFSAADDAALANWVLAHTRGRTGNSIYQEFAETHSWHTWQSWRNRFMKSLANLPIANLERLAMSAADLAVQTTKSSTQSISNQGSPEQKEERTPKAAVISKKLPSKAIALTPERAGRTSASTSPDASNAQVVTRSMMRNEQQSDKAQGSPTRSEEGEGDHQDATRDNFYIDLLAFAEETEAAIDPDPCIDGKLVDLFDLSQAVAMQKVPPEEVDWMTVAEDLDFNWVENEVILTELQRCYKDNLADFFEAMSSFIPKSDGNFYDEERFVPEATESDLRSSPPRQRNSRKRSMDDDSLSRVGNSSKNRRLSRNTEIPSTPEDKIGVLPTQSPSVLQANQKRRAHSSSTEKSTALESPREIDDEEMYDEDQADAGKPDRQAQLHTQQSAFDATPSQQLHSEALDTSPITINLRNDRGSSGKQQAENSEPAKETNVSPPKRKTTGRASKRSLPVSFDPVPGRFSRQQAEERARRPSAPIRVDLDEEGNSQDIRDCAEYYESLGYSRSIVIESLMRTTMTPGWPTSLLLEMLSNKEGVPSNYEGIWTDRDDKSLRYADAIEARKFSASTRELNKAKKELDRIVHKHTPEAVDLRRRFLQAQARMSQQ</sequence>
<reference evidence="11 12" key="1">
    <citation type="journal article" date="2016" name="Genome Biol. Evol.">
        <title>Divergent and convergent evolution of fungal pathogenicity.</title>
        <authorList>
            <person name="Shang Y."/>
            <person name="Xiao G."/>
            <person name="Zheng P."/>
            <person name="Cen K."/>
            <person name="Zhan S."/>
            <person name="Wang C."/>
        </authorList>
    </citation>
    <scope>NUCLEOTIDE SEQUENCE [LARGE SCALE GENOMIC DNA]</scope>
    <source>
        <strain evidence="11 12">RCEF 4871</strain>
    </source>
</reference>
<feature type="compositionally biased region" description="Basic residues" evidence="9">
    <location>
        <begin position="551"/>
        <end position="561"/>
    </location>
</feature>
<dbReference type="InterPro" id="IPR001606">
    <property type="entry name" value="ARID_dom"/>
</dbReference>
<accession>A0A167KG09</accession>
<dbReference type="STRING" id="1081105.A0A167KG09"/>
<gene>
    <name evidence="11" type="ORF">NOR_00279</name>
</gene>
<comment type="function">
    <text evidence="8">Involved in the regulation of telomere length, clustering and has a specific role in telomere position effect (TPE).</text>
</comment>
<evidence type="ECO:0000256" key="3">
    <source>
        <dbReference type="ARBA" id="ARBA00022895"/>
    </source>
</evidence>
<feature type="region of interest" description="Disordered" evidence="9">
    <location>
        <begin position="385"/>
        <end position="587"/>
    </location>
</feature>
<evidence type="ECO:0000256" key="9">
    <source>
        <dbReference type="SAM" id="MobiDB-lite"/>
    </source>
</evidence>
<dbReference type="InterPro" id="IPR036431">
    <property type="entry name" value="ARID_dom_sf"/>
</dbReference>
<keyword evidence="7 8" id="KW-0539">Nucleus</keyword>
<dbReference type="EMBL" id="AZHC01000001">
    <property type="protein sequence ID" value="OAA51686.1"/>
    <property type="molecule type" value="Genomic_DNA"/>
</dbReference>
<name>A0A167KG09_METRR</name>
<keyword evidence="5" id="KW-0010">Activator</keyword>
<keyword evidence="12" id="KW-1185">Reference proteome</keyword>
<dbReference type="OrthoDB" id="435460at2759"/>
<feature type="compositionally biased region" description="Polar residues" evidence="9">
    <location>
        <begin position="189"/>
        <end position="201"/>
    </location>
</feature>
<keyword evidence="2 8" id="KW-0158">Chromosome</keyword>
<dbReference type="Pfam" id="PF16589">
    <property type="entry name" value="BRCT_2"/>
    <property type="match status" value="1"/>
</dbReference>
<evidence type="ECO:0000256" key="2">
    <source>
        <dbReference type="ARBA" id="ARBA00022454"/>
    </source>
</evidence>
<dbReference type="PANTHER" id="PTHR16466">
    <property type="entry name" value="TELOMERE REPEAT-BINDING FACTOR 2-INTERACTING PROTEIN 1"/>
    <property type="match status" value="1"/>
</dbReference>
<evidence type="ECO:0000256" key="6">
    <source>
        <dbReference type="ARBA" id="ARBA00023163"/>
    </source>
</evidence>
<evidence type="ECO:0000256" key="4">
    <source>
        <dbReference type="ARBA" id="ARBA00023015"/>
    </source>
</evidence>
<dbReference type="PANTHER" id="PTHR16466:SF6">
    <property type="entry name" value="TELOMERIC REPEAT-BINDING FACTOR 2-INTERACTING PROTEIN 1"/>
    <property type="match status" value="1"/>
</dbReference>
<dbReference type="GO" id="GO:0010833">
    <property type="term" value="P:telomere maintenance via telomere lengthening"/>
    <property type="evidence" value="ECO:0007669"/>
    <property type="project" value="UniProtKB-UniRule"/>
</dbReference>
<keyword evidence="11" id="KW-0371">Homeobox</keyword>
<keyword evidence="3 8" id="KW-0779">Telomere</keyword>
<keyword evidence="4" id="KW-0805">Transcription regulation</keyword>
<dbReference type="Pfam" id="PF08914">
    <property type="entry name" value="Myb_Rap1"/>
    <property type="match status" value="1"/>
</dbReference>
<evidence type="ECO:0000256" key="7">
    <source>
        <dbReference type="ARBA" id="ARBA00023242"/>
    </source>
</evidence>
<dbReference type="Gene3D" id="1.10.10.2170">
    <property type="match status" value="1"/>
</dbReference>